<reference evidence="1" key="1">
    <citation type="submission" date="2023-08" db="EMBL/GenBank/DDBJ databases">
        <title>A de novo genome assembly of Solanum verrucosum Schlechtendal, a Mexican diploid species geographically isolated from the other diploid A-genome species in potato relatives.</title>
        <authorList>
            <person name="Hosaka K."/>
        </authorList>
    </citation>
    <scope>NUCLEOTIDE SEQUENCE</scope>
    <source>
        <tissue evidence="1">Young leaves</tissue>
    </source>
</reference>
<dbReference type="GO" id="GO:0003676">
    <property type="term" value="F:nucleic acid binding"/>
    <property type="evidence" value="ECO:0007669"/>
    <property type="project" value="InterPro"/>
</dbReference>
<evidence type="ECO:0000313" key="1">
    <source>
        <dbReference type="EMBL" id="WMV25501.1"/>
    </source>
</evidence>
<dbReference type="EMBL" id="CP133615">
    <property type="protein sequence ID" value="WMV25501.1"/>
    <property type="molecule type" value="Genomic_DNA"/>
</dbReference>
<dbReference type="PANTHER" id="PTHR45835:SF91">
    <property type="entry name" value="RETROTRANSPOSON, TY3-GYPSY SUBCLASS-LIKE PROTEIN"/>
    <property type="match status" value="1"/>
</dbReference>
<name>A0AAF0QLI9_SOLVR</name>
<accession>A0AAF0QLI9</accession>
<dbReference type="PANTHER" id="PTHR45835">
    <property type="entry name" value="YALI0A06105P"/>
    <property type="match status" value="1"/>
</dbReference>
<dbReference type="SUPFAM" id="SSF53098">
    <property type="entry name" value="Ribonuclease H-like"/>
    <property type="match status" value="1"/>
</dbReference>
<sequence>MGSLSYLYVEKRELARELHKLASLRGILLEVDDSGVTIQDTIVSSLVVQVKARQQEDPSLEQLRAKAQDQHSLVFDIARDVVFIYNSRLCVPNVGLPRSRRKFDFIWVIVDRLTKLAHLLPVKTTFTAEDYAGLYIREIKGLGTQVNLSTAFHPQTDGQAERTILTLEDMLRAWMLDF</sequence>
<evidence type="ECO:0008006" key="3">
    <source>
        <dbReference type="Google" id="ProtNLM"/>
    </source>
</evidence>
<evidence type="ECO:0000313" key="2">
    <source>
        <dbReference type="Proteomes" id="UP001234989"/>
    </source>
</evidence>
<gene>
    <name evidence="1" type="ORF">MTR67_018886</name>
</gene>
<organism evidence="1 2">
    <name type="scientific">Solanum verrucosum</name>
    <dbReference type="NCBI Taxonomy" id="315347"/>
    <lineage>
        <taxon>Eukaryota</taxon>
        <taxon>Viridiplantae</taxon>
        <taxon>Streptophyta</taxon>
        <taxon>Embryophyta</taxon>
        <taxon>Tracheophyta</taxon>
        <taxon>Spermatophyta</taxon>
        <taxon>Magnoliopsida</taxon>
        <taxon>eudicotyledons</taxon>
        <taxon>Gunneridae</taxon>
        <taxon>Pentapetalae</taxon>
        <taxon>asterids</taxon>
        <taxon>lamiids</taxon>
        <taxon>Solanales</taxon>
        <taxon>Solanaceae</taxon>
        <taxon>Solanoideae</taxon>
        <taxon>Solaneae</taxon>
        <taxon>Solanum</taxon>
    </lineage>
</organism>
<protein>
    <recommendedName>
        <fullName evidence="3">Integrase catalytic domain-containing protein</fullName>
    </recommendedName>
</protein>
<feature type="non-terminal residue" evidence="1">
    <location>
        <position position="178"/>
    </location>
</feature>
<dbReference type="InterPro" id="IPR036397">
    <property type="entry name" value="RNaseH_sf"/>
</dbReference>
<dbReference type="InterPro" id="IPR012337">
    <property type="entry name" value="RNaseH-like_sf"/>
</dbReference>
<keyword evidence="2" id="KW-1185">Reference proteome</keyword>
<dbReference type="AlphaFoldDB" id="A0AAF0QLI9"/>
<dbReference type="Proteomes" id="UP001234989">
    <property type="component" value="Chromosome 4"/>
</dbReference>
<proteinExistence type="predicted"/>
<dbReference type="Gene3D" id="3.30.420.10">
    <property type="entry name" value="Ribonuclease H-like superfamily/Ribonuclease H"/>
    <property type="match status" value="1"/>
</dbReference>